<dbReference type="Proteomes" id="UP000887575">
    <property type="component" value="Unassembled WGS sequence"/>
</dbReference>
<feature type="chain" id="PRO_5042212247" evidence="1">
    <location>
        <begin position="19"/>
        <end position="346"/>
    </location>
</feature>
<feature type="signal peptide" evidence="1">
    <location>
        <begin position="1"/>
        <end position="18"/>
    </location>
</feature>
<proteinExistence type="predicted"/>
<name>A0AAF3J5P6_9BILA</name>
<protein>
    <submittedName>
        <fullName evidence="3">Uncharacterized protein</fullName>
    </submittedName>
</protein>
<dbReference type="PANTHER" id="PTHR31895">
    <property type="entry name" value="PROTEIN CBG03177-RELATED"/>
    <property type="match status" value="1"/>
</dbReference>
<evidence type="ECO:0000256" key="1">
    <source>
        <dbReference type="SAM" id="SignalP"/>
    </source>
</evidence>
<accession>A0AAF3J5P6</accession>
<dbReference type="WBParaSite" id="MBELARI_LOCUS17822">
    <property type="protein sequence ID" value="MBELARI_LOCUS17822"/>
    <property type="gene ID" value="MBELARI_LOCUS17822"/>
</dbReference>
<keyword evidence="2" id="KW-1185">Reference proteome</keyword>
<sequence>MIVKGLFLATLLLVSVYAEEAEVSTEAPKEEVSTSAVVRAKRQCGCSGCSSCGSQQTQCVPVCVQQCQQACGCQQCQCSNQCQSSCQQQCGIAIAIPAQQSCNQCQSSCSNSCGSNTICLQTCQQNSCPQCCPQNNCQQSQPIIVVQQPQQQQCQSPCCNSCQSACQSQCATPVCVQGCQSACNSQCSSSQQPIVIVVPNNNQCSSSCSNSCQQQCPTPVCVQTCQSQCNNVSDHRPPTTTAELLSKYMPKSVYEFMHKLTNRSPMSTDLRSNLSTNLPTSATNCDSMHIVGIIVLVLVRLPGLRRILLPGLSVSHHRQQQALLKNQLNTILSSNLTISPMQLPMS</sequence>
<organism evidence="2 3">
    <name type="scientific">Mesorhabditis belari</name>
    <dbReference type="NCBI Taxonomy" id="2138241"/>
    <lineage>
        <taxon>Eukaryota</taxon>
        <taxon>Metazoa</taxon>
        <taxon>Ecdysozoa</taxon>
        <taxon>Nematoda</taxon>
        <taxon>Chromadorea</taxon>
        <taxon>Rhabditida</taxon>
        <taxon>Rhabditina</taxon>
        <taxon>Rhabditomorpha</taxon>
        <taxon>Rhabditoidea</taxon>
        <taxon>Rhabditidae</taxon>
        <taxon>Mesorhabditinae</taxon>
        <taxon>Mesorhabditis</taxon>
    </lineage>
</organism>
<dbReference type="PANTHER" id="PTHR31895:SF42">
    <property type="entry name" value="ACTIVATED IN BLOCKED UNFOLDED PROTEIN RESPONSE"/>
    <property type="match status" value="1"/>
</dbReference>
<evidence type="ECO:0000313" key="2">
    <source>
        <dbReference type="Proteomes" id="UP000887575"/>
    </source>
</evidence>
<keyword evidence="1" id="KW-0732">Signal</keyword>
<evidence type="ECO:0000313" key="3">
    <source>
        <dbReference type="WBParaSite" id="MBELARI_LOCUS17822"/>
    </source>
</evidence>
<reference evidence="3" key="1">
    <citation type="submission" date="2024-02" db="UniProtKB">
        <authorList>
            <consortium name="WormBaseParasite"/>
        </authorList>
    </citation>
    <scope>IDENTIFICATION</scope>
</reference>
<dbReference type="AlphaFoldDB" id="A0AAF3J5P6"/>